<gene>
    <name evidence="4" type="ORF">HMN09_00263100</name>
</gene>
<evidence type="ECO:0000313" key="4">
    <source>
        <dbReference type="EMBL" id="KAF7319256.1"/>
    </source>
</evidence>
<dbReference type="GO" id="GO:0000981">
    <property type="term" value="F:DNA-binding transcription factor activity, RNA polymerase II-specific"/>
    <property type="evidence" value="ECO:0007669"/>
    <property type="project" value="InterPro"/>
</dbReference>
<dbReference type="PROSITE" id="PS50048">
    <property type="entry name" value="ZN2_CY6_FUNGAL_2"/>
    <property type="match status" value="1"/>
</dbReference>
<dbReference type="Gene3D" id="4.10.240.10">
    <property type="entry name" value="Zn(2)-C6 fungal-type DNA-binding domain"/>
    <property type="match status" value="1"/>
</dbReference>
<feature type="domain" description="Zn(2)-C6 fungal-type" evidence="3">
    <location>
        <begin position="14"/>
        <end position="46"/>
    </location>
</feature>
<dbReference type="AlphaFoldDB" id="A0A8H6TM93"/>
<feature type="region of interest" description="Disordered" evidence="2">
    <location>
        <begin position="165"/>
        <end position="208"/>
    </location>
</feature>
<protein>
    <submittedName>
        <fullName evidence="4">Zn(2)-C6 fungal-type domain-containing protein</fullName>
    </submittedName>
</protein>
<sequence>MDLGLGVPKRVAVACAHCRERKIKCITESKDKSCLRCQFNGIQCTYLATEKQRARAVVKARLGLVKSAAATRRRRAVSSPVREIGKGKVPSSHRSLQPRPAPTPTHAEDSQPDPHSAPRPPAVLRPGFKIKPRPRDLLEAELDLDAGFAGPPPCVSTHLRTRIHPGSINTTSMQSCSHPSPTPSASSSSTGTYSESSASSSYSTPPSSAGATALSFDATFDPSFASPVSTPQPRSHKNYTSESVLADNLAAYDLAFAQHPYRPGRIPILAPVPYPGHMKRLPYADML</sequence>
<accession>A0A8H6TM93</accession>
<dbReference type="Proteomes" id="UP000613580">
    <property type="component" value="Unassembled WGS sequence"/>
</dbReference>
<evidence type="ECO:0000256" key="2">
    <source>
        <dbReference type="SAM" id="MobiDB-lite"/>
    </source>
</evidence>
<dbReference type="SUPFAM" id="SSF57701">
    <property type="entry name" value="Zn2/Cys6 DNA-binding domain"/>
    <property type="match status" value="1"/>
</dbReference>
<keyword evidence="1" id="KW-0539">Nucleus</keyword>
<keyword evidence="5" id="KW-1185">Reference proteome</keyword>
<evidence type="ECO:0000259" key="3">
    <source>
        <dbReference type="PROSITE" id="PS50048"/>
    </source>
</evidence>
<dbReference type="SMART" id="SM00066">
    <property type="entry name" value="GAL4"/>
    <property type="match status" value="1"/>
</dbReference>
<reference evidence="4" key="1">
    <citation type="submission" date="2020-05" db="EMBL/GenBank/DDBJ databases">
        <title>Mycena genomes resolve the evolution of fungal bioluminescence.</title>
        <authorList>
            <person name="Tsai I.J."/>
        </authorList>
    </citation>
    <scope>NUCLEOTIDE SEQUENCE</scope>
    <source>
        <strain evidence="4">110903Hualien_Pintung</strain>
    </source>
</reference>
<dbReference type="CDD" id="cd00067">
    <property type="entry name" value="GAL4"/>
    <property type="match status" value="1"/>
</dbReference>
<proteinExistence type="predicted"/>
<name>A0A8H6TM93_MYCCL</name>
<evidence type="ECO:0000256" key="1">
    <source>
        <dbReference type="ARBA" id="ARBA00023242"/>
    </source>
</evidence>
<organism evidence="4 5">
    <name type="scientific">Mycena chlorophos</name>
    <name type="common">Agaric fungus</name>
    <name type="synonym">Agaricus chlorophos</name>
    <dbReference type="NCBI Taxonomy" id="658473"/>
    <lineage>
        <taxon>Eukaryota</taxon>
        <taxon>Fungi</taxon>
        <taxon>Dikarya</taxon>
        <taxon>Basidiomycota</taxon>
        <taxon>Agaricomycotina</taxon>
        <taxon>Agaricomycetes</taxon>
        <taxon>Agaricomycetidae</taxon>
        <taxon>Agaricales</taxon>
        <taxon>Marasmiineae</taxon>
        <taxon>Mycenaceae</taxon>
        <taxon>Mycena</taxon>
    </lineage>
</organism>
<dbReference type="Pfam" id="PF00172">
    <property type="entry name" value="Zn_clus"/>
    <property type="match status" value="1"/>
</dbReference>
<dbReference type="PANTHER" id="PTHR31668">
    <property type="entry name" value="GLUCOSE TRANSPORT TRANSCRIPTION REGULATOR RGT1-RELATED-RELATED"/>
    <property type="match status" value="1"/>
</dbReference>
<dbReference type="OrthoDB" id="2260578at2759"/>
<dbReference type="EMBL" id="JACAZE010000003">
    <property type="protein sequence ID" value="KAF7319256.1"/>
    <property type="molecule type" value="Genomic_DNA"/>
</dbReference>
<dbReference type="InterPro" id="IPR036864">
    <property type="entry name" value="Zn2-C6_fun-type_DNA-bd_sf"/>
</dbReference>
<comment type="caution">
    <text evidence="4">The sequence shown here is derived from an EMBL/GenBank/DDBJ whole genome shotgun (WGS) entry which is preliminary data.</text>
</comment>
<feature type="region of interest" description="Disordered" evidence="2">
    <location>
        <begin position="72"/>
        <end position="131"/>
    </location>
</feature>
<dbReference type="InterPro" id="IPR050797">
    <property type="entry name" value="Carb_Metab_Trans_Reg"/>
</dbReference>
<dbReference type="GO" id="GO:0008270">
    <property type="term" value="F:zinc ion binding"/>
    <property type="evidence" value="ECO:0007669"/>
    <property type="project" value="InterPro"/>
</dbReference>
<dbReference type="PROSITE" id="PS00463">
    <property type="entry name" value="ZN2_CY6_FUNGAL_1"/>
    <property type="match status" value="1"/>
</dbReference>
<dbReference type="InterPro" id="IPR001138">
    <property type="entry name" value="Zn2Cys6_DnaBD"/>
</dbReference>
<feature type="compositionally biased region" description="Low complexity" evidence="2">
    <location>
        <begin position="175"/>
        <end position="208"/>
    </location>
</feature>
<evidence type="ECO:0000313" key="5">
    <source>
        <dbReference type="Proteomes" id="UP000613580"/>
    </source>
</evidence>